<dbReference type="InterPro" id="IPR015421">
    <property type="entry name" value="PyrdxlP-dep_Trfase_major"/>
</dbReference>
<dbReference type="HOGENOM" id="CLU_016922_4_0_7"/>
<evidence type="ECO:0000313" key="4">
    <source>
        <dbReference type="EMBL" id="ADO69391.1"/>
    </source>
</evidence>
<dbReference type="GO" id="GO:0008483">
    <property type="term" value="F:transaminase activity"/>
    <property type="evidence" value="ECO:0007669"/>
    <property type="project" value="UniProtKB-KW"/>
</dbReference>
<keyword evidence="6" id="KW-1185">Reference proteome</keyword>
<dbReference type="InterPro" id="IPR015422">
    <property type="entry name" value="PyrdxlP-dep_Trfase_small"/>
</dbReference>
<organism evidence="5 7">
    <name type="scientific">Stigmatella aurantiaca (strain DW4/3-1)</name>
    <dbReference type="NCBI Taxonomy" id="378806"/>
    <lineage>
        <taxon>Bacteria</taxon>
        <taxon>Pseudomonadati</taxon>
        <taxon>Myxococcota</taxon>
        <taxon>Myxococcia</taxon>
        <taxon>Myxococcales</taxon>
        <taxon>Cystobacterineae</taxon>
        <taxon>Archangiaceae</taxon>
        <taxon>Stigmatella</taxon>
    </lineage>
</organism>
<dbReference type="Gene3D" id="3.90.1150.10">
    <property type="entry name" value="Aspartate Aminotransferase, domain 1"/>
    <property type="match status" value="1"/>
</dbReference>
<reference evidence="4 6" key="2">
    <citation type="journal article" date="2011" name="Mol. Biol. Evol.">
        <title>Comparative genomic analysis of fruiting body formation in Myxococcales.</title>
        <authorList>
            <person name="Huntley S."/>
            <person name="Hamann N."/>
            <person name="Wegener-Feldbrugge S."/>
            <person name="Treuner-Lange A."/>
            <person name="Kube M."/>
            <person name="Reinhardt R."/>
            <person name="Klages S."/>
            <person name="Muller R."/>
            <person name="Ronning C.M."/>
            <person name="Nierman W.C."/>
            <person name="Sogaard-Andersen L."/>
        </authorList>
    </citation>
    <scope>NUCLEOTIDE SEQUENCE [LARGE SCALE GENOMIC DNA]</scope>
    <source>
        <strain evidence="4 6">DW4/3-1</strain>
    </source>
</reference>
<dbReference type="OrthoDB" id="9801834at2"/>
<keyword evidence="2 3" id="KW-0663">Pyridoxal phosphate</keyword>
<dbReference type="Proteomes" id="UP000001351">
    <property type="component" value="Chromosome"/>
</dbReference>
<dbReference type="STRING" id="378806.STAUR_1587"/>
<dbReference type="GO" id="GO:0030170">
    <property type="term" value="F:pyridoxal phosphate binding"/>
    <property type="evidence" value="ECO:0007669"/>
    <property type="project" value="InterPro"/>
</dbReference>
<dbReference type="PANTHER" id="PTHR43094">
    <property type="entry name" value="AMINOTRANSFERASE"/>
    <property type="match status" value="1"/>
</dbReference>
<sequence>MGRHPRAAIRPGASWEGGKVRARQFLRIRTRVSAPQPPPLVSPARPWGRRSVRGLGRAGGAAVGQRTLLHTALNRTASAARVRGGRPMQNDAGHPVRYPEGNVLLRHLARDFPVVSHGEGVYLFDTQGKRYLDGSAGALVASVGHGNREVAGRIHEQLLRVGYVNGTHFTTEVTEQLASRLCALAPEGLTRAAFLGSGSEAVEAAIKFIRQLWVERGEPQRAKVITRVPSYHGNTLYALSLSGRPHYKKFFGPMLSEVVTTPAPYPYRSGLEDYARDGADHYARLLEETLQREGPGTIAAFIAEPVIGSSAGASPPPPGYFARVQEICGRYGILTLADEVMCGCGRTGRFFASELYDFTPDVLVLGKGISGGYAPLSALLVRQEHLEQMRLGSGGFMHAQTYLQAPAMTAAGLAVLDYYERHGVVANAARVGQYLQRRLREVLLPLPFVGSVQGVGLMAGVELVEDKASKKPFERSRKVVEGLLSELFAHGLVLWSNTGHADGTNGDLVMIGPPLIITEAEVDELVEKLARGITAFMERL</sequence>
<dbReference type="eggNOG" id="COG0161">
    <property type="taxonomic scope" value="Bacteria"/>
</dbReference>
<protein>
    <submittedName>
        <fullName evidence="4">Aminotransferase, class III</fullName>
    </submittedName>
    <submittedName>
        <fullName evidence="5">YokM</fullName>
    </submittedName>
</protein>
<evidence type="ECO:0000313" key="7">
    <source>
        <dbReference type="Proteomes" id="UP000032702"/>
    </source>
</evidence>
<evidence type="ECO:0000313" key="5">
    <source>
        <dbReference type="EMBL" id="EAU69712.1"/>
    </source>
</evidence>
<reference evidence="5 7" key="1">
    <citation type="submission" date="2006-04" db="EMBL/GenBank/DDBJ databases">
        <authorList>
            <person name="Nierman W.C."/>
        </authorList>
    </citation>
    <scope>NUCLEOTIDE SEQUENCE [LARGE SCALE GENOMIC DNA]</scope>
    <source>
        <strain evidence="5 7">DW4/3-1</strain>
    </source>
</reference>
<evidence type="ECO:0000256" key="1">
    <source>
        <dbReference type="ARBA" id="ARBA00008954"/>
    </source>
</evidence>
<evidence type="ECO:0000313" key="6">
    <source>
        <dbReference type="Proteomes" id="UP000001351"/>
    </source>
</evidence>
<dbReference type="KEGG" id="sur:STAUR_1587"/>
<dbReference type="CDD" id="cd00610">
    <property type="entry name" value="OAT_like"/>
    <property type="match status" value="1"/>
</dbReference>
<dbReference type="Proteomes" id="UP000032702">
    <property type="component" value="Unassembled WGS sequence"/>
</dbReference>
<dbReference type="InterPro" id="IPR005814">
    <property type="entry name" value="Aminotrans_3"/>
</dbReference>
<comment type="similarity">
    <text evidence="1 3">Belongs to the class-III pyridoxal-phosphate-dependent aminotransferase family.</text>
</comment>
<dbReference type="InterPro" id="IPR015424">
    <property type="entry name" value="PyrdxlP-dep_Trfase"/>
</dbReference>
<gene>
    <name evidence="4" type="ordered locus">STAUR_1587</name>
    <name evidence="5" type="ORF">STIAU_1565</name>
</gene>
<dbReference type="PATRIC" id="fig|378806.16.peg.9258"/>
<evidence type="ECO:0000256" key="3">
    <source>
        <dbReference type="RuleBase" id="RU003560"/>
    </source>
</evidence>
<keyword evidence="4" id="KW-0032">Aminotransferase</keyword>
<keyword evidence="4" id="KW-0808">Transferase</keyword>
<dbReference type="PANTHER" id="PTHR43094:SF1">
    <property type="entry name" value="AMINOTRANSFERASE CLASS-III"/>
    <property type="match status" value="1"/>
</dbReference>
<dbReference type="AlphaFoldDB" id="Q09DC2"/>
<evidence type="ECO:0000256" key="2">
    <source>
        <dbReference type="ARBA" id="ARBA00022898"/>
    </source>
</evidence>
<proteinExistence type="inferred from homology"/>
<dbReference type="EMBL" id="CP002271">
    <property type="protein sequence ID" value="ADO69391.1"/>
    <property type="molecule type" value="Genomic_DNA"/>
</dbReference>
<dbReference type="EMBL" id="AAMD01000003">
    <property type="protein sequence ID" value="EAU69712.1"/>
    <property type="molecule type" value="Genomic_DNA"/>
</dbReference>
<dbReference type="SUPFAM" id="SSF53383">
    <property type="entry name" value="PLP-dependent transferases"/>
    <property type="match status" value="1"/>
</dbReference>
<accession>Q09DC2</accession>
<dbReference type="Pfam" id="PF00202">
    <property type="entry name" value="Aminotran_3"/>
    <property type="match status" value="1"/>
</dbReference>
<name>Q09DC2_STIAD</name>
<dbReference type="Gene3D" id="3.40.640.10">
    <property type="entry name" value="Type I PLP-dependent aspartate aminotransferase-like (Major domain)"/>
    <property type="match status" value="1"/>
</dbReference>